<keyword evidence="2" id="KW-1185">Reference proteome</keyword>
<evidence type="ECO:0000313" key="1">
    <source>
        <dbReference type="EMBL" id="ODV61746.1"/>
    </source>
</evidence>
<organism evidence="1 2">
    <name type="scientific">Ascoidea rubescens DSM 1968</name>
    <dbReference type="NCBI Taxonomy" id="1344418"/>
    <lineage>
        <taxon>Eukaryota</taxon>
        <taxon>Fungi</taxon>
        <taxon>Dikarya</taxon>
        <taxon>Ascomycota</taxon>
        <taxon>Saccharomycotina</taxon>
        <taxon>Saccharomycetes</taxon>
        <taxon>Ascoideaceae</taxon>
        <taxon>Ascoidea</taxon>
    </lineage>
</organism>
<dbReference type="OrthoDB" id="274752at2759"/>
<dbReference type="GO" id="GO:0046933">
    <property type="term" value="F:proton-transporting ATP synthase activity, rotational mechanism"/>
    <property type="evidence" value="ECO:0007669"/>
    <property type="project" value="TreeGrafter"/>
</dbReference>
<dbReference type="STRING" id="1344418.A0A1D2VJE6"/>
<proteinExistence type="predicted"/>
<dbReference type="AlphaFoldDB" id="A0A1D2VJE6"/>
<gene>
    <name evidence="1" type="ORF">ASCRUDRAFT_75039</name>
</gene>
<dbReference type="PANTHER" id="PTHR28207">
    <property type="entry name" value="ATP SYNTHASE SUBUNIT H, MITOCHONDRIAL"/>
    <property type="match status" value="1"/>
</dbReference>
<name>A0A1D2VJE6_9ASCO</name>
<evidence type="ECO:0000313" key="2">
    <source>
        <dbReference type="Proteomes" id="UP000095038"/>
    </source>
</evidence>
<dbReference type="EMBL" id="KV454478">
    <property type="protein sequence ID" value="ODV61746.1"/>
    <property type="molecule type" value="Genomic_DNA"/>
</dbReference>
<dbReference type="InterPro" id="IPR019711">
    <property type="entry name" value="ATP_synth_F0_suH"/>
</dbReference>
<dbReference type="PANTHER" id="PTHR28207:SF1">
    <property type="entry name" value="ATP SYNTHASE SUBUNIT H, MITOCHONDRIAL"/>
    <property type="match status" value="1"/>
</dbReference>
<dbReference type="Pfam" id="PF10775">
    <property type="entry name" value="ATP_sub_h"/>
    <property type="match status" value="1"/>
</dbReference>
<dbReference type="GeneID" id="30966542"/>
<dbReference type="FunCoup" id="A0A1D2VJE6">
    <property type="interactions" value="122"/>
</dbReference>
<dbReference type="RefSeq" id="XP_020048053.1">
    <property type="nucleotide sequence ID" value="XM_020192906.1"/>
</dbReference>
<dbReference type="Proteomes" id="UP000095038">
    <property type="component" value="Unassembled WGS sequence"/>
</dbReference>
<protein>
    <submittedName>
        <fullName evidence="1">Uncharacterized protein</fullName>
    </submittedName>
</protein>
<accession>A0A1D2VJE6</accession>
<reference evidence="2" key="1">
    <citation type="submission" date="2016-05" db="EMBL/GenBank/DDBJ databases">
        <title>Comparative genomics of biotechnologically important yeasts.</title>
        <authorList>
            <consortium name="DOE Joint Genome Institute"/>
            <person name="Riley R."/>
            <person name="Haridas S."/>
            <person name="Wolfe K.H."/>
            <person name="Lopes M.R."/>
            <person name="Hittinger C.T."/>
            <person name="Goker M."/>
            <person name="Salamov A."/>
            <person name="Wisecaver J."/>
            <person name="Long T.M."/>
            <person name="Aerts A.L."/>
            <person name="Barry K."/>
            <person name="Choi C."/>
            <person name="Clum A."/>
            <person name="Coughlan A.Y."/>
            <person name="Deshpande S."/>
            <person name="Douglass A.P."/>
            <person name="Hanson S.J."/>
            <person name="Klenk H.-P."/>
            <person name="Labutti K."/>
            <person name="Lapidus A."/>
            <person name="Lindquist E."/>
            <person name="Lipzen A."/>
            <person name="Meier-Kolthoff J.P."/>
            <person name="Ohm R.A."/>
            <person name="Otillar R.P."/>
            <person name="Pangilinan J."/>
            <person name="Peng Y."/>
            <person name="Rokas A."/>
            <person name="Rosa C.A."/>
            <person name="Scheuner C."/>
            <person name="Sibirny A.A."/>
            <person name="Slot J.C."/>
            <person name="Stielow J.B."/>
            <person name="Sun H."/>
            <person name="Kurtzman C.P."/>
            <person name="Blackwell M."/>
            <person name="Grigoriev I.V."/>
            <person name="Jeffries T.W."/>
        </authorList>
    </citation>
    <scope>NUCLEOTIDE SEQUENCE [LARGE SCALE GENOMIC DNA]</scope>
    <source>
        <strain evidence="2">DSM 1968</strain>
    </source>
</reference>
<dbReference type="InParanoid" id="A0A1D2VJE6"/>
<sequence length="121" mass="13198">MLSQISKSSIRTLSFQNVAIRSFSSSMARRNLLQDLYINELKAYKPTPLSAADAEGNVKPFTLPAAPKVPSPELDLSTDLDAFKAQAVETESATHEVSASSENAADDWFVLEELPSGLHHH</sequence>